<sequence length="103" mass="10898">MGPHFALSIVSTQGLHQFLCLPPLPLHIRRLAALFNHMADIDYTQHGGHASKACNGCRKSKKKCEAGSTAGTCKSCEGKGVGCQVLLVCIRVDRNGPGGLRVG</sequence>
<feature type="domain" description="Zn(2)-C6 fungal-type" evidence="1">
    <location>
        <begin position="53"/>
        <end position="85"/>
    </location>
</feature>
<reference evidence="2 3" key="1">
    <citation type="journal article" date="2016" name="Mol. Biol. Evol.">
        <title>Comparative Genomics of Early-Diverging Mushroom-Forming Fungi Provides Insights into the Origins of Lignocellulose Decay Capabilities.</title>
        <authorList>
            <person name="Nagy L.G."/>
            <person name="Riley R."/>
            <person name="Tritt A."/>
            <person name="Adam C."/>
            <person name="Daum C."/>
            <person name="Floudas D."/>
            <person name="Sun H."/>
            <person name="Yadav J.S."/>
            <person name="Pangilinan J."/>
            <person name="Larsson K.H."/>
            <person name="Matsuura K."/>
            <person name="Barry K."/>
            <person name="Labutti K."/>
            <person name="Kuo R."/>
            <person name="Ohm R.A."/>
            <person name="Bhattacharya S.S."/>
            <person name="Shirouzu T."/>
            <person name="Yoshinaga Y."/>
            <person name="Martin F.M."/>
            <person name="Grigoriev I.V."/>
            <person name="Hibbett D.S."/>
        </authorList>
    </citation>
    <scope>NUCLEOTIDE SEQUENCE [LARGE SCALE GENOMIC DNA]</scope>
    <source>
        <strain evidence="2 3">TUFC12733</strain>
    </source>
</reference>
<evidence type="ECO:0000313" key="2">
    <source>
        <dbReference type="EMBL" id="KZP01843.1"/>
    </source>
</evidence>
<dbReference type="Pfam" id="PF00172">
    <property type="entry name" value="Zn_clus"/>
    <property type="match status" value="1"/>
</dbReference>
<dbReference type="Proteomes" id="UP000076738">
    <property type="component" value="Unassembled WGS sequence"/>
</dbReference>
<dbReference type="InterPro" id="IPR001138">
    <property type="entry name" value="Zn2Cys6_DnaBD"/>
</dbReference>
<dbReference type="Gene3D" id="4.10.240.10">
    <property type="entry name" value="Zn(2)-C6 fungal-type DNA-binding domain"/>
    <property type="match status" value="1"/>
</dbReference>
<dbReference type="PROSITE" id="PS00463">
    <property type="entry name" value="ZN2_CY6_FUNGAL_1"/>
    <property type="match status" value="1"/>
</dbReference>
<accession>A0A167SED0</accession>
<dbReference type="InterPro" id="IPR036864">
    <property type="entry name" value="Zn2-C6_fun-type_DNA-bd_sf"/>
</dbReference>
<dbReference type="EMBL" id="KV417266">
    <property type="protein sequence ID" value="KZP01843.1"/>
    <property type="molecule type" value="Genomic_DNA"/>
</dbReference>
<evidence type="ECO:0000259" key="1">
    <source>
        <dbReference type="PROSITE" id="PS50048"/>
    </source>
</evidence>
<organism evidence="2 3">
    <name type="scientific">Calocera viscosa (strain TUFC12733)</name>
    <dbReference type="NCBI Taxonomy" id="1330018"/>
    <lineage>
        <taxon>Eukaryota</taxon>
        <taxon>Fungi</taxon>
        <taxon>Dikarya</taxon>
        <taxon>Basidiomycota</taxon>
        <taxon>Agaricomycotina</taxon>
        <taxon>Dacrymycetes</taxon>
        <taxon>Dacrymycetales</taxon>
        <taxon>Dacrymycetaceae</taxon>
        <taxon>Calocera</taxon>
    </lineage>
</organism>
<evidence type="ECO:0000313" key="3">
    <source>
        <dbReference type="Proteomes" id="UP000076738"/>
    </source>
</evidence>
<gene>
    <name evidence="2" type="ORF">CALVIDRAFT_18938</name>
</gene>
<dbReference type="PROSITE" id="PS50048">
    <property type="entry name" value="ZN2_CY6_FUNGAL_2"/>
    <property type="match status" value="1"/>
</dbReference>
<protein>
    <recommendedName>
        <fullName evidence="1">Zn(2)-C6 fungal-type domain-containing protein</fullName>
    </recommendedName>
</protein>
<dbReference type="AlphaFoldDB" id="A0A167SED0"/>
<proteinExistence type="predicted"/>
<name>A0A167SED0_CALVF</name>
<dbReference type="GO" id="GO:0008270">
    <property type="term" value="F:zinc ion binding"/>
    <property type="evidence" value="ECO:0007669"/>
    <property type="project" value="InterPro"/>
</dbReference>
<dbReference type="GO" id="GO:0000981">
    <property type="term" value="F:DNA-binding transcription factor activity, RNA polymerase II-specific"/>
    <property type="evidence" value="ECO:0007669"/>
    <property type="project" value="InterPro"/>
</dbReference>
<dbReference type="SUPFAM" id="SSF57701">
    <property type="entry name" value="Zn2/Cys6 DNA-binding domain"/>
    <property type="match status" value="1"/>
</dbReference>
<keyword evidence="3" id="KW-1185">Reference proteome</keyword>